<proteinExistence type="predicted"/>
<dbReference type="RefSeq" id="WP_203656749.1">
    <property type="nucleotide sequence ID" value="NZ_BONR01000005.1"/>
</dbReference>
<dbReference type="Pfam" id="PF24390">
    <property type="entry name" value="PRTase-CE"/>
    <property type="match status" value="1"/>
</dbReference>
<reference evidence="2" key="1">
    <citation type="submission" date="2021-01" db="EMBL/GenBank/DDBJ databases">
        <title>Whole genome shotgun sequence of Demequina activiva NBRC 110675.</title>
        <authorList>
            <person name="Komaki H."/>
            <person name="Tamura T."/>
        </authorList>
    </citation>
    <scope>NUCLEOTIDE SEQUENCE</scope>
    <source>
        <strain evidence="2">NBRC 110675</strain>
    </source>
</reference>
<dbReference type="EMBL" id="BONR01000005">
    <property type="protein sequence ID" value="GIG55339.1"/>
    <property type="molecule type" value="Genomic_DNA"/>
</dbReference>
<organism evidence="2 3">
    <name type="scientific">Demequina activiva</name>
    <dbReference type="NCBI Taxonomy" id="1582364"/>
    <lineage>
        <taxon>Bacteria</taxon>
        <taxon>Bacillati</taxon>
        <taxon>Actinomycetota</taxon>
        <taxon>Actinomycetes</taxon>
        <taxon>Micrococcales</taxon>
        <taxon>Demequinaceae</taxon>
        <taxon>Demequina</taxon>
    </lineage>
</organism>
<dbReference type="Proteomes" id="UP000652354">
    <property type="component" value="Unassembled WGS sequence"/>
</dbReference>
<evidence type="ECO:0000313" key="2">
    <source>
        <dbReference type="EMBL" id="GIG55339.1"/>
    </source>
</evidence>
<keyword evidence="3" id="KW-1185">Reference proteome</keyword>
<evidence type="ECO:0000259" key="1">
    <source>
        <dbReference type="Pfam" id="PF24390"/>
    </source>
</evidence>
<comment type="caution">
    <text evidence="2">The sequence shown here is derived from an EMBL/GenBank/DDBJ whole genome shotgun (WGS) entry which is preliminary data.</text>
</comment>
<dbReference type="AlphaFoldDB" id="A0A919Q3F3"/>
<feature type="domain" description="PRTase-CE" evidence="1">
    <location>
        <begin position="29"/>
        <end position="296"/>
    </location>
</feature>
<gene>
    <name evidence="2" type="ORF">Dac01nite_20910</name>
</gene>
<sequence length="297" mass="33138">MHVDTILRTRNGFSNFGIWPRIPSDTNPQKWLANFTEEEYDHAIALLNAFVYFDDEHTNQLLRSAYHDISSRTDKDASPVFPTRASWAEYREGLIVTFPTGETPNPTDSGHLFARRARQRLGITESQLMMPEDAVASLAFGRRRPLMLIDDFAGSGDQFIKTWERNYPLLDGREYSMAGLANEGRLSSVVYCNAVSTSTAATRIAEVAPQVHLACAHLLAAEASVTHPECYLLPSDVRATIVDTIASASERAGIQENARYGYKELGLAIAFEHSVPDATIPLFWAETPGWTCLVKRR</sequence>
<name>A0A919Q3F3_9MICO</name>
<evidence type="ECO:0000313" key="3">
    <source>
        <dbReference type="Proteomes" id="UP000652354"/>
    </source>
</evidence>
<dbReference type="InterPro" id="IPR056920">
    <property type="entry name" value="PRTase-CE"/>
</dbReference>
<accession>A0A919Q3F3</accession>
<protein>
    <recommendedName>
        <fullName evidence="1">PRTase-CE domain-containing protein</fullName>
    </recommendedName>
</protein>